<dbReference type="RefSeq" id="XP_001420565.1">
    <property type="nucleotide sequence ID" value="XM_001420528.1"/>
</dbReference>
<dbReference type="OMA" id="CSARHIP"/>
<dbReference type="PANTHER" id="PTHR10430">
    <property type="entry name" value="PEROXIREDOXIN"/>
    <property type="match status" value="1"/>
</dbReference>
<dbReference type="EC" id="1.11.1.25" evidence="3 9"/>
<dbReference type="GO" id="GO:0034599">
    <property type="term" value="P:cellular response to oxidative stress"/>
    <property type="evidence" value="ECO:0007669"/>
    <property type="project" value="InterPro"/>
</dbReference>
<dbReference type="FunFam" id="3.40.30.10:FF:000020">
    <property type="entry name" value="Peroxiredoxin"/>
    <property type="match status" value="1"/>
</dbReference>
<dbReference type="OrthoDB" id="1882547at2759"/>
<dbReference type="GO" id="GO:0042744">
    <property type="term" value="P:hydrogen peroxide catabolic process"/>
    <property type="evidence" value="ECO:0007669"/>
    <property type="project" value="TreeGrafter"/>
</dbReference>
<evidence type="ECO:0000313" key="12">
    <source>
        <dbReference type="Proteomes" id="UP000001568"/>
    </source>
</evidence>
<organism evidence="11 12">
    <name type="scientific">Ostreococcus lucimarinus (strain CCE9901)</name>
    <dbReference type="NCBI Taxonomy" id="436017"/>
    <lineage>
        <taxon>Eukaryota</taxon>
        <taxon>Viridiplantae</taxon>
        <taxon>Chlorophyta</taxon>
        <taxon>Mamiellophyceae</taxon>
        <taxon>Mamiellales</taxon>
        <taxon>Bathycoccaceae</taxon>
        <taxon>Ostreococcus</taxon>
    </lineage>
</organism>
<keyword evidence="4 9" id="KW-0575">Peroxidase</keyword>
<evidence type="ECO:0000256" key="9">
    <source>
        <dbReference type="RuleBase" id="RU366011"/>
    </source>
</evidence>
<evidence type="ECO:0000256" key="7">
    <source>
        <dbReference type="ARBA" id="ARBA00023284"/>
    </source>
</evidence>
<dbReference type="CDD" id="cd03013">
    <property type="entry name" value="PRX5_like"/>
    <property type="match status" value="1"/>
</dbReference>
<evidence type="ECO:0000256" key="6">
    <source>
        <dbReference type="ARBA" id="ARBA00023002"/>
    </source>
</evidence>
<dbReference type="GeneID" id="5004751"/>
<dbReference type="GO" id="GO:0008379">
    <property type="term" value="F:thioredoxin peroxidase activity"/>
    <property type="evidence" value="ECO:0007669"/>
    <property type="project" value="InterPro"/>
</dbReference>
<dbReference type="Pfam" id="PF08534">
    <property type="entry name" value="Redoxin"/>
    <property type="match status" value="1"/>
</dbReference>
<feature type="active site" description="Cysteine sulfenic acid (-SOH) intermediate" evidence="8">
    <location>
        <position position="41"/>
    </location>
</feature>
<gene>
    <name evidence="11" type="ORF">OSTLU_17484</name>
</gene>
<evidence type="ECO:0000256" key="4">
    <source>
        <dbReference type="ARBA" id="ARBA00022559"/>
    </source>
</evidence>
<dbReference type="KEGG" id="olu:OSTLU_17484"/>
<evidence type="ECO:0000256" key="3">
    <source>
        <dbReference type="ARBA" id="ARBA00013016"/>
    </source>
</evidence>
<reference evidence="11 12" key="1">
    <citation type="journal article" date="2007" name="Proc. Natl. Acad. Sci. U.S.A.">
        <title>The tiny eukaryote Ostreococcus provides genomic insights into the paradox of plankton speciation.</title>
        <authorList>
            <person name="Palenik B."/>
            <person name="Grimwood J."/>
            <person name="Aerts A."/>
            <person name="Rouze P."/>
            <person name="Salamov A."/>
            <person name="Putnam N."/>
            <person name="Dupont C."/>
            <person name="Jorgensen R."/>
            <person name="Derelle E."/>
            <person name="Rombauts S."/>
            <person name="Zhou K."/>
            <person name="Otillar R."/>
            <person name="Merchant S.S."/>
            <person name="Podell S."/>
            <person name="Gaasterland T."/>
            <person name="Napoli C."/>
            <person name="Gendler K."/>
            <person name="Manuell A."/>
            <person name="Tai V."/>
            <person name="Vallon O."/>
            <person name="Piganeau G."/>
            <person name="Jancek S."/>
            <person name="Heijde M."/>
            <person name="Jabbari K."/>
            <person name="Bowler C."/>
            <person name="Lohr M."/>
            <person name="Robbens S."/>
            <person name="Werner G."/>
            <person name="Dubchak I."/>
            <person name="Pazour G.J."/>
            <person name="Ren Q."/>
            <person name="Paulsen I."/>
            <person name="Delwiche C."/>
            <person name="Schmutz J."/>
            <person name="Rokhsar D."/>
            <person name="Van de Peer Y."/>
            <person name="Moreau H."/>
            <person name="Grigoriev I.V."/>
        </authorList>
    </citation>
    <scope>NUCLEOTIDE SEQUENCE [LARGE SCALE GENOMIC DNA]</scope>
    <source>
        <strain evidence="11 12">CCE9901</strain>
    </source>
</reference>
<dbReference type="eggNOG" id="KOG0541">
    <property type="taxonomic scope" value="Eukaryota"/>
</dbReference>
<evidence type="ECO:0000256" key="2">
    <source>
        <dbReference type="ARBA" id="ARBA00010505"/>
    </source>
</evidence>
<evidence type="ECO:0000256" key="1">
    <source>
        <dbReference type="ARBA" id="ARBA00001711"/>
    </source>
</evidence>
<keyword evidence="5 9" id="KW-0049">Antioxidant</keyword>
<dbReference type="Gramene" id="ABO98858">
    <property type="protein sequence ID" value="ABO98858"/>
    <property type="gene ID" value="OSTLU_17484"/>
</dbReference>
<dbReference type="Gene3D" id="3.40.30.10">
    <property type="entry name" value="Glutaredoxin"/>
    <property type="match status" value="1"/>
</dbReference>
<dbReference type="PROSITE" id="PS51352">
    <property type="entry name" value="THIOREDOXIN_2"/>
    <property type="match status" value="1"/>
</dbReference>
<dbReference type="InterPro" id="IPR013740">
    <property type="entry name" value="Redoxin"/>
</dbReference>
<evidence type="ECO:0000256" key="8">
    <source>
        <dbReference type="PIRSR" id="PIRSR637944-1"/>
    </source>
</evidence>
<keyword evidence="7 9" id="KW-0676">Redox-active center</keyword>
<comment type="similarity">
    <text evidence="2 9">Belongs to the peroxiredoxin family. Prx5 subfamily.</text>
</comment>
<name>A4S590_OSTLU</name>
<dbReference type="GO" id="GO:0005737">
    <property type="term" value="C:cytoplasm"/>
    <property type="evidence" value="ECO:0007669"/>
    <property type="project" value="TreeGrafter"/>
</dbReference>
<dbReference type="GO" id="GO:0045454">
    <property type="term" value="P:cell redox homeostasis"/>
    <property type="evidence" value="ECO:0007669"/>
    <property type="project" value="TreeGrafter"/>
</dbReference>
<dbReference type="SUPFAM" id="SSF52833">
    <property type="entry name" value="Thioredoxin-like"/>
    <property type="match status" value="1"/>
</dbReference>
<dbReference type="AlphaFoldDB" id="A4S590"/>
<dbReference type="EMBL" id="CP000592">
    <property type="protein sequence ID" value="ABO98858.1"/>
    <property type="molecule type" value="Genomic_DNA"/>
</dbReference>
<dbReference type="HOGENOM" id="CLU_072440_1_2_1"/>
<keyword evidence="12" id="KW-1185">Reference proteome</keyword>
<dbReference type="InterPro" id="IPR037944">
    <property type="entry name" value="PRX5-like"/>
</dbReference>
<evidence type="ECO:0000313" key="11">
    <source>
        <dbReference type="EMBL" id="ABO98858.1"/>
    </source>
</evidence>
<dbReference type="InterPro" id="IPR036249">
    <property type="entry name" value="Thioredoxin-like_sf"/>
</dbReference>
<evidence type="ECO:0000256" key="5">
    <source>
        <dbReference type="ARBA" id="ARBA00022862"/>
    </source>
</evidence>
<comment type="function">
    <text evidence="9">Thiol-specific peroxidase that catalyzes the reduction of hydrogen peroxide and organic hydroperoxides to water and alcohols, respectively. Plays a role in cell protection against oxidative stress by detoxifying peroxides.</text>
</comment>
<dbReference type="Proteomes" id="UP000001568">
    <property type="component" value="Chromosome 12"/>
</dbReference>
<proteinExistence type="inferred from homology"/>
<dbReference type="STRING" id="436017.A4S590"/>
<evidence type="ECO:0000259" key="10">
    <source>
        <dbReference type="PROSITE" id="PS51352"/>
    </source>
</evidence>
<keyword evidence="6 9" id="KW-0560">Oxidoreductase</keyword>
<protein>
    <recommendedName>
        <fullName evidence="3 9">Glutaredoxin-dependent peroxiredoxin</fullName>
        <ecNumber evidence="3 9">1.11.1.25</ecNumber>
    </recommendedName>
</protein>
<sequence length="156" mass="16885">MDVQVSYFDDDGNLVRCEFGDLLRGKTAVVFAVPGAFTPTCSTKHLPGYVERADAMRERGVDEVICVSVNDAFVMNAWGNSAGAKMAKIKMVADGSAAWSKACGVDLDLHEQGMGTRSRRYALIARDGVIEYLAMESGQKYETSGAADILERLPLP</sequence>
<dbReference type="InterPro" id="IPR013766">
    <property type="entry name" value="Thioredoxin_domain"/>
</dbReference>
<accession>A4S590</accession>
<dbReference type="PANTHER" id="PTHR10430:SF16">
    <property type="entry name" value="PEROXIREDOXIN-5, MITOCHONDRIAL"/>
    <property type="match status" value="1"/>
</dbReference>
<comment type="catalytic activity">
    <reaction evidence="1">
        <text>[glutaredoxin]-dithiol + a hydroperoxide = [glutaredoxin]-disulfide + an alcohol + H2O</text>
        <dbReference type="Rhea" id="RHEA:62624"/>
        <dbReference type="Rhea" id="RHEA-COMP:10729"/>
        <dbReference type="Rhea" id="RHEA-COMP:10730"/>
        <dbReference type="ChEBI" id="CHEBI:15377"/>
        <dbReference type="ChEBI" id="CHEBI:29950"/>
        <dbReference type="ChEBI" id="CHEBI:30879"/>
        <dbReference type="ChEBI" id="CHEBI:35924"/>
        <dbReference type="ChEBI" id="CHEBI:50058"/>
        <dbReference type="EC" id="1.11.1.25"/>
    </reaction>
</comment>
<feature type="domain" description="Thioredoxin" evidence="10">
    <location>
        <begin position="1"/>
        <end position="155"/>
    </location>
</feature>